<feature type="compositionally biased region" description="Polar residues" evidence="1">
    <location>
        <begin position="204"/>
        <end position="221"/>
    </location>
</feature>
<feature type="compositionally biased region" description="Polar residues" evidence="1">
    <location>
        <begin position="833"/>
        <end position="846"/>
    </location>
</feature>
<dbReference type="Proteomes" id="UP000479000">
    <property type="component" value="Unassembled WGS sequence"/>
</dbReference>
<feature type="compositionally biased region" description="Basic and acidic residues" evidence="1">
    <location>
        <begin position="810"/>
        <end position="831"/>
    </location>
</feature>
<feature type="region of interest" description="Disordered" evidence="1">
    <location>
        <begin position="987"/>
        <end position="1009"/>
    </location>
</feature>
<feature type="region of interest" description="Disordered" evidence="1">
    <location>
        <begin position="764"/>
        <end position="788"/>
    </location>
</feature>
<feature type="region of interest" description="Disordered" evidence="1">
    <location>
        <begin position="346"/>
        <end position="376"/>
    </location>
</feature>
<evidence type="ECO:0000313" key="3">
    <source>
        <dbReference type="Proteomes" id="UP000479000"/>
    </source>
</evidence>
<reference evidence="2 3" key="1">
    <citation type="submission" date="2020-02" db="EMBL/GenBank/DDBJ databases">
        <authorList>
            <person name="Ferguson B K."/>
        </authorList>
    </citation>
    <scope>NUCLEOTIDE SEQUENCE [LARGE SCALE GENOMIC DNA]</scope>
</reference>
<feature type="compositionally biased region" description="Basic and acidic residues" evidence="1">
    <location>
        <begin position="1056"/>
        <end position="1066"/>
    </location>
</feature>
<feature type="region of interest" description="Disordered" evidence="1">
    <location>
        <begin position="236"/>
        <end position="290"/>
    </location>
</feature>
<dbReference type="OrthoDB" id="10047851at2759"/>
<organism evidence="2 3">
    <name type="scientific">Nesidiocoris tenuis</name>
    <dbReference type="NCBI Taxonomy" id="355587"/>
    <lineage>
        <taxon>Eukaryota</taxon>
        <taxon>Metazoa</taxon>
        <taxon>Ecdysozoa</taxon>
        <taxon>Arthropoda</taxon>
        <taxon>Hexapoda</taxon>
        <taxon>Insecta</taxon>
        <taxon>Pterygota</taxon>
        <taxon>Neoptera</taxon>
        <taxon>Paraneoptera</taxon>
        <taxon>Hemiptera</taxon>
        <taxon>Heteroptera</taxon>
        <taxon>Panheteroptera</taxon>
        <taxon>Cimicomorpha</taxon>
        <taxon>Miridae</taxon>
        <taxon>Dicyphina</taxon>
        <taxon>Nesidiocoris</taxon>
    </lineage>
</organism>
<feature type="region of interest" description="Disordered" evidence="1">
    <location>
        <begin position="1163"/>
        <end position="1186"/>
    </location>
</feature>
<dbReference type="EMBL" id="CADCXU010005895">
    <property type="protein sequence ID" value="CAA9997620.1"/>
    <property type="molecule type" value="Genomic_DNA"/>
</dbReference>
<evidence type="ECO:0000313" key="2">
    <source>
        <dbReference type="EMBL" id="CAA9997620.1"/>
    </source>
</evidence>
<keyword evidence="3" id="KW-1185">Reference proteome</keyword>
<feature type="region of interest" description="Disordered" evidence="1">
    <location>
        <begin position="193"/>
        <end position="221"/>
    </location>
</feature>
<gene>
    <name evidence="2" type="ORF">NTEN_LOCUS3914</name>
</gene>
<feature type="region of interest" description="Disordered" evidence="1">
    <location>
        <begin position="1038"/>
        <end position="1114"/>
    </location>
</feature>
<feature type="compositionally biased region" description="Basic and acidic residues" evidence="1">
    <location>
        <begin position="774"/>
        <end position="783"/>
    </location>
</feature>
<accession>A0A6H5G4I1</accession>
<feature type="compositionally biased region" description="Polar residues" evidence="1">
    <location>
        <begin position="764"/>
        <end position="773"/>
    </location>
</feature>
<proteinExistence type="predicted"/>
<feature type="non-terminal residue" evidence="2">
    <location>
        <position position="1302"/>
    </location>
</feature>
<feature type="region of interest" description="Disordered" evidence="1">
    <location>
        <begin position="807"/>
        <end position="853"/>
    </location>
</feature>
<feature type="compositionally biased region" description="Polar residues" evidence="1">
    <location>
        <begin position="240"/>
        <end position="290"/>
    </location>
</feature>
<evidence type="ECO:0000256" key="1">
    <source>
        <dbReference type="SAM" id="MobiDB-lite"/>
    </source>
</evidence>
<feature type="region of interest" description="Disordered" evidence="1">
    <location>
        <begin position="721"/>
        <end position="741"/>
    </location>
</feature>
<sequence length="1302" mass="143256">MSNLETGLNSWSEEVLNESKQNSNFENPVSKLLNECFNDECVKTPNGESAISNCDEIHRFVYECLEVINTVVMRCSNDLKVLNIITGTSRIKQAKKLLRHMMITIQNCLCTSPTVVRMLSSEFQQQYERFVFNLLDYLITEVINLLKSAILNLHSTSKSQNSHVTIPKIKSKYDKVGFDQHNQHWKKSECLESMKPVPDPQTPQPSASKSMGNTDIETQTSSARILPQAVPSPQELQPLASASTESSPFMIGSTSSVKTGFPKSASSAQPTASQETTHENSNLSGTPTNVHCSKDGGQSLCYDCTCSRRIEARFDEFDQKYSRVVEEIKSLVKQGSIPVYCETNENEYEPQRPTNEPGRTLEESSSARKPCCSNGNQMGMGESSGFKHQSGFGREKCSNLIQNADVANSKVSSHIVQMLAAEDIGTVINTQLFSTEPNTVDSIGFDEEQHVTEQAGFPVNSKRTVEIKRILEANKIGSDAQSGQVKQQQQLTRIECEEIHETGNESIACYSTVDRPRFTVARDNHSVRLIQKHSIGGKGPDNNKILNCQNNPENQLSVSPQFCQVNDKDFKIGQKDKFTGNEATHGSRNSSIPQHDVENLEIMKTENYLKAEENNSAGILIDGTSSEEIPGTDSTVSMSSECQSFIDSWHGGHSDEIKAISSKSCGSSLFNPEVLNRVIYSSAKAKGRSGSTATSPFIPVPQGVLSRPYSLFDVDVEETKREEHLGKNHQESSPFTVSKARRKVHKSEESLKWYERFNSQLSNIRDPSSTSSCWKEEHGEKPNRQVSISSASSLCHTQLGYMVLLGESTSDEKRTSRSESSHRVAEPDHVRNQNHPTKWNAKTQTAGPRKFNRTDISPREEEKMARYLGLKSFGQFHTVSDWFEPNVEKDFILPDDGVADQFSVSQLDELLAPALDNDPLNPDIFDDLITHESAPAFSPSSWAKLVVHRLGWIPQNCFGISPFAYMPSLASQIQFFLAQPSSCTTSKACQGNLPAPDSGAKLPPPPAPSPKPVIVVDAFSVTEEDKWVLDNEQKLLNCAPTASPSPSEASTVSRNNWEKNSKRDSGLESGDVSDASESPSDKKCPPNAQNVICIDDEPGLSKKSQSEASKKKLNLSEYRNRMKVAQFPGPIKTGTLVEELLSKQIASCSPKTDAVEEKHLLRPNLEADPSRGPATSDEAPGTGVAPGRGQEALIRGSPPATATLTGRQTIGPVGNTMNTITLSVKSRSRSDVSFMSAVSTKELPKFSFGSVSNVLDISSTSVSTLGSEDSMAPLSTYSPFHQSRPNEDFDSLFRAVQQKILR</sequence>
<name>A0A6H5G4I1_9HEMI</name>
<protein>
    <submittedName>
        <fullName evidence="2">Uncharacterized protein</fullName>
    </submittedName>
</protein>
<feature type="compositionally biased region" description="Basic and acidic residues" evidence="1">
    <location>
        <begin position="721"/>
        <end position="730"/>
    </location>
</feature>
<feature type="compositionally biased region" description="Low complexity" evidence="1">
    <location>
        <begin position="1039"/>
        <end position="1053"/>
    </location>
</feature>